<evidence type="ECO:0000313" key="7">
    <source>
        <dbReference type="EMBL" id="KJA17487.1"/>
    </source>
</evidence>
<dbReference type="GO" id="GO:0005634">
    <property type="term" value="C:nucleus"/>
    <property type="evidence" value="ECO:0007669"/>
    <property type="project" value="UniProtKB-SubCell"/>
</dbReference>
<evidence type="ECO:0000256" key="1">
    <source>
        <dbReference type="ARBA" id="ARBA00004123"/>
    </source>
</evidence>
<proteinExistence type="predicted"/>
<dbReference type="InterPro" id="IPR015943">
    <property type="entry name" value="WD40/YVTN_repeat-like_dom_sf"/>
</dbReference>
<reference evidence="8" key="1">
    <citation type="submission" date="2014-04" db="EMBL/GenBank/DDBJ databases">
        <title>Evolutionary Origins and Diversification of the Mycorrhizal Mutualists.</title>
        <authorList>
            <consortium name="DOE Joint Genome Institute"/>
            <consortium name="Mycorrhizal Genomics Consortium"/>
            <person name="Kohler A."/>
            <person name="Kuo A."/>
            <person name="Nagy L.G."/>
            <person name="Floudas D."/>
            <person name="Copeland A."/>
            <person name="Barry K.W."/>
            <person name="Cichocki N."/>
            <person name="Veneault-Fourrey C."/>
            <person name="LaButti K."/>
            <person name="Lindquist E.A."/>
            <person name="Lipzen A."/>
            <person name="Lundell T."/>
            <person name="Morin E."/>
            <person name="Murat C."/>
            <person name="Riley R."/>
            <person name="Ohm R."/>
            <person name="Sun H."/>
            <person name="Tunlid A."/>
            <person name="Henrissat B."/>
            <person name="Grigoriev I.V."/>
            <person name="Hibbett D.S."/>
            <person name="Martin F."/>
        </authorList>
    </citation>
    <scope>NUCLEOTIDE SEQUENCE [LARGE SCALE GENOMIC DNA]</scope>
    <source>
        <strain evidence="8">FD-334 SS-4</strain>
    </source>
</reference>
<dbReference type="InterPro" id="IPR018846">
    <property type="entry name" value="Beta-prop_RSE1/DDB1/CPSF1_1st"/>
</dbReference>
<keyword evidence="8" id="KW-1185">Reference proteome</keyword>
<dbReference type="Gene3D" id="2.130.10.10">
    <property type="entry name" value="YVTN repeat-like/Quinoprotein amine dehydrogenase"/>
    <property type="match status" value="3"/>
</dbReference>
<dbReference type="Pfam" id="PF10433">
    <property type="entry name" value="Beta-prop_RSE1_1st"/>
    <property type="match status" value="1"/>
</dbReference>
<gene>
    <name evidence="7" type="ORF">HYPSUDRAFT_146448</name>
</gene>
<dbReference type="Proteomes" id="UP000054270">
    <property type="component" value="Unassembled WGS sequence"/>
</dbReference>
<dbReference type="InterPro" id="IPR050358">
    <property type="entry name" value="RSE1/DDB1/CFT1"/>
</dbReference>
<dbReference type="PANTHER" id="PTHR10644">
    <property type="entry name" value="DNA REPAIR/RNA PROCESSING CPSF FAMILY"/>
    <property type="match status" value="1"/>
</dbReference>
<protein>
    <recommendedName>
        <fullName evidence="9">DNA damage-binding protein 1</fullName>
    </recommendedName>
</protein>
<dbReference type="STRING" id="945553.A0A0D2KS41"/>
<feature type="domain" description="RSE1/DDB1/CPSF1 second beta-propeller" evidence="6">
    <location>
        <begin position="501"/>
        <end position="839"/>
    </location>
</feature>
<feature type="domain" description="RSE1/DDB1/CPSF1 first beta-propeller" evidence="5">
    <location>
        <begin position="13"/>
        <end position="396"/>
    </location>
</feature>
<dbReference type="OrthoDB" id="433457at2759"/>
<organism evidence="7 8">
    <name type="scientific">Hypholoma sublateritium (strain FD-334 SS-4)</name>
    <dbReference type="NCBI Taxonomy" id="945553"/>
    <lineage>
        <taxon>Eukaryota</taxon>
        <taxon>Fungi</taxon>
        <taxon>Dikarya</taxon>
        <taxon>Basidiomycota</taxon>
        <taxon>Agaricomycotina</taxon>
        <taxon>Agaricomycetes</taxon>
        <taxon>Agaricomycetidae</taxon>
        <taxon>Agaricales</taxon>
        <taxon>Agaricineae</taxon>
        <taxon>Strophariaceae</taxon>
        <taxon>Hypholoma</taxon>
    </lineage>
</organism>
<evidence type="ECO:0000256" key="3">
    <source>
        <dbReference type="SAM" id="MobiDB-lite"/>
    </source>
</evidence>
<sequence length="1256" mass="137332">MKIVSTFHASSAVLSSVKCRLGSRDIEHLIVAKLNRLDVYSLRPHGLQHECFLNIWGKVCSVASIPISEFEARSNIAVMLTHPDPEFIILEYKESSTGAAELVVKKQLSLLERLPRSAELFNDFLVHPSGKLAITSCYAAKLKIIVLKAGNFAQEFDVSLTEINVLSIAFLPRKDDEYTLAILYIDSQERLQLCAREVDIPNLELSPQLSTVLLPTLIPDRVVPNPSEYFLRLIPVQPDEFSDADDAFSGGIMLVGGKDILLFELASAEAQEKQRGKQKRLGAKLKSTDPAESAQARAKEQERGFRKRRAKASLSWPWNEVTAWCAIDESPSRFLIGDTFGRLSMLSLDNLKECGMILIPLGEISSPMTLTYLTNQSLYVGSHLGDSQLVQICPSATSTEVPDTLAIPPDVATVSASSVSSVASSHDDGNHSKGRVVEPQGTYINVLDAYKNIGPIMDAISVDIDGSGQPQIVTCSGGANTGSVNVVRNGADFKEHAFIQGLTGITQIWSVRAMYEDMTNTHLLASTPNESHLFRINDNGNIVNLQREDTGPPSTFVYNQPTIAFSNFRKRENGVYCNSRLVVQVVPNGAYLLEWDTVLKVYQDRGSWEVKNTAPPNTKPLEIVSASVNASQVALALSGGTIILLCIEENASVFRELIKYDTKRDISAISFMPLDSQKPFASTVSVAYWELNVVEIFSIVGSTLKSKSKSPKLHAVVRSLLLYNFGTSTSSKDPNCHAYLLAGLGDGSVVTLSWKGNALHDLTTISLGRTPVNLTPCEVDGKRAVFAAGNRANVFFCEKNRLANSPIMLKDILAVSKLNTKTFTSALVLVTPTGLSIGSVRNLKKMHIRSSFFGLDNPRKIVHEPTLRAFGVASSRVHPTRIGRYRAPQSVFHLIDDNSLAHLGVYNAEANEEIISILSFKTQVNNQEKAFFCLGTVIYKDEEIEPTAGRLLIFTAHTSATTTKTSSLDLALVASIQVEGVVYSLVAVEGKIVAAVNSSVLLYQFDVDIVENLLPTYSLKKINDWNHNYMVTALGSFGNCVIAGDQISSVSLLKVTENQLVLEGRDYTPLYPVAVEALDRTSLIAANDTLNLVLFKLGRSLRGEALEKVGFFHLGELVSKLVRGSLTTVEQARGSKFKPDMIYFTSSGSIGIITDVEDETLSLHLTELQRNLAAVLPGVGGTSHTRFRSPKNVRGLSDADGTAFGFIDGDFLEQFISLQGSPDLLRKVMTGGSEPERLKLPAEDILKCLEQLQNLH</sequence>
<evidence type="ECO:0000256" key="2">
    <source>
        <dbReference type="ARBA" id="ARBA00023242"/>
    </source>
</evidence>
<evidence type="ECO:0000259" key="4">
    <source>
        <dbReference type="Pfam" id="PF03178"/>
    </source>
</evidence>
<dbReference type="InterPro" id="IPR004871">
    <property type="entry name" value="RSE1/DDB1/CPSF1_C"/>
</dbReference>
<comment type="subcellular location">
    <subcellularLocation>
        <location evidence="1">Nucleus</location>
    </subcellularLocation>
</comment>
<dbReference type="EMBL" id="KN817603">
    <property type="protein sequence ID" value="KJA17487.1"/>
    <property type="molecule type" value="Genomic_DNA"/>
</dbReference>
<feature type="domain" description="RSE1/DDB1/CPSF1 C-terminal" evidence="4">
    <location>
        <begin position="890"/>
        <end position="1216"/>
    </location>
</feature>
<dbReference type="Gene3D" id="1.10.150.910">
    <property type="match status" value="1"/>
</dbReference>
<evidence type="ECO:0008006" key="9">
    <source>
        <dbReference type="Google" id="ProtNLM"/>
    </source>
</evidence>
<evidence type="ECO:0000313" key="8">
    <source>
        <dbReference type="Proteomes" id="UP000054270"/>
    </source>
</evidence>
<dbReference type="GO" id="GO:0003676">
    <property type="term" value="F:nucleic acid binding"/>
    <property type="evidence" value="ECO:0007669"/>
    <property type="project" value="InterPro"/>
</dbReference>
<evidence type="ECO:0000259" key="6">
    <source>
        <dbReference type="Pfam" id="PF23726"/>
    </source>
</evidence>
<feature type="region of interest" description="Disordered" evidence="3">
    <location>
        <begin position="274"/>
        <end position="304"/>
    </location>
</feature>
<dbReference type="OMA" id="ITTRIDI"/>
<dbReference type="Pfam" id="PF23726">
    <property type="entry name" value="Beta-prop_RSE1_2nd"/>
    <property type="match status" value="1"/>
</dbReference>
<dbReference type="Pfam" id="PF03178">
    <property type="entry name" value="CPSF_A"/>
    <property type="match status" value="1"/>
</dbReference>
<dbReference type="InterPro" id="IPR058543">
    <property type="entry name" value="Beta-prop_RSE1/DDB1/CPSF1_2nd"/>
</dbReference>
<name>A0A0D2KS41_HYPSF</name>
<accession>A0A0D2KS41</accession>
<dbReference type="AlphaFoldDB" id="A0A0D2KS41"/>
<evidence type="ECO:0000259" key="5">
    <source>
        <dbReference type="Pfam" id="PF10433"/>
    </source>
</evidence>
<keyword evidence="2" id="KW-0539">Nucleus</keyword>